<reference evidence="2 3" key="1">
    <citation type="submission" date="2018-10" db="EMBL/GenBank/DDBJ databases">
        <title>Genomic Encyclopedia of Archaeal and Bacterial Type Strains, Phase II (KMG-II): from individual species to whole genera.</title>
        <authorList>
            <person name="Goeker M."/>
        </authorList>
    </citation>
    <scope>NUCLEOTIDE SEQUENCE [LARGE SCALE GENOMIC DNA]</scope>
    <source>
        <strain evidence="2 3">DSM 29466</strain>
    </source>
</reference>
<dbReference type="AlphaFoldDB" id="A0A497VGT3"/>
<keyword evidence="3" id="KW-1185">Reference proteome</keyword>
<evidence type="ECO:0000313" key="2">
    <source>
        <dbReference type="EMBL" id="RLJ41437.1"/>
    </source>
</evidence>
<name>A0A497VGT3_9RHOB</name>
<comment type="caution">
    <text evidence="2">The sequence shown here is derived from an EMBL/GenBank/DDBJ whole genome shotgun (WGS) entry which is preliminary data.</text>
</comment>
<sequence length="383" mass="42524">MFDWRYWRWEIIRNVPLAVVVALLIVTFGWMGLNILPPKYTASARVVLERQIGMVSTSKVQRSSEEMQHLQVVVHTLKAAMNDIDPKAKLAEIDENFDLKVESSRDKPTYLFVQSTMPSPAAAIGLANSLATRAMAMSDATQQAEIDRSLTKLRTVLAGNLNRLNLVRETLSAHLSEAPTTEIDDLRARASQLRAELLKISADTPVQSPALKKLYSELSAARGLYSDLHPKIRLIRTRIARSERQSLVGQPIEGLQKQLHDLEAQVIAGRVFQEKSHQLEQEVGTANTATKRAQDKLSSAERLSESNRMQLKVVQDAALTGRSQEEIRAWLLAAVTLASLLAAIGAVALRIRLDRHLRHPRDLHRALGLTPFATIPDLGPSLG</sequence>
<evidence type="ECO:0000313" key="3">
    <source>
        <dbReference type="Proteomes" id="UP000269157"/>
    </source>
</evidence>
<protein>
    <recommendedName>
        <fullName evidence="4">Polysaccharide chain length determinant protein (PEP-CTERM system associated)</fullName>
    </recommendedName>
</protein>
<keyword evidence="1" id="KW-0812">Transmembrane</keyword>
<evidence type="ECO:0000256" key="1">
    <source>
        <dbReference type="SAM" id="Phobius"/>
    </source>
</evidence>
<evidence type="ECO:0008006" key="4">
    <source>
        <dbReference type="Google" id="ProtNLM"/>
    </source>
</evidence>
<proteinExistence type="predicted"/>
<keyword evidence="1" id="KW-0472">Membrane</keyword>
<keyword evidence="1" id="KW-1133">Transmembrane helix</keyword>
<dbReference type="EMBL" id="RCCE01000005">
    <property type="protein sequence ID" value="RLJ41437.1"/>
    <property type="molecule type" value="Genomic_DNA"/>
</dbReference>
<gene>
    <name evidence="2" type="ORF">BCF46_3230</name>
</gene>
<accession>A0A497VGT3</accession>
<dbReference type="PANTHER" id="PTHR32309">
    <property type="entry name" value="TYROSINE-PROTEIN KINASE"/>
    <property type="match status" value="1"/>
</dbReference>
<dbReference type="InterPro" id="IPR050445">
    <property type="entry name" value="Bact_polysacc_biosynth/exp"/>
</dbReference>
<organism evidence="2 3">
    <name type="scientific">Litoreibacter meonggei</name>
    <dbReference type="NCBI Taxonomy" id="1049199"/>
    <lineage>
        <taxon>Bacteria</taxon>
        <taxon>Pseudomonadati</taxon>
        <taxon>Pseudomonadota</taxon>
        <taxon>Alphaproteobacteria</taxon>
        <taxon>Rhodobacterales</taxon>
        <taxon>Roseobacteraceae</taxon>
        <taxon>Litoreibacter</taxon>
    </lineage>
</organism>
<dbReference type="PANTHER" id="PTHR32309:SF31">
    <property type="entry name" value="CAPSULAR EXOPOLYSACCHARIDE FAMILY"/>
    <property type="match status" value="1"/>
</dbReference>
<dbReference type="Proteomes" id="UP000269157">
    <property type="component" value="Unassembled WGS sequence"/>
</dbReference>
<feature type="transmembrane region" description="Helical" evidence="1">
    <location>
        <begin position="329"/>
        <end position="351"/>
    </location>
</feature>
<feature type="transmembrane region" description="Helical" evidence="1">
    <location>
        <begin position="12"/>
        <end position="33"/>
    </location>
</feature>